<dbReference type="NCBIfam" id="NF002841">
    <property type="entry name" value="PRK03080.1-2"/>
    <property type="match status" value="1"/>
</dbReference>
<dbReference type="AlphaFoldDB" id="K9WAR9"/>
<dbReference type="NCBIfam" id="TIGR01365">
    <property type="entry name" value="serC_2"/>
    <property type="match status" value="1"/>
</dbReference>
<evidence type="ECO:0000256" key="12">
    <source>
        <dbReference type="SAM" id="MobiDB-lite"/>
    </source>
</evidence>
<keyword evidence="9" id="KW-0663">Pyridoxal phosphate</keyword>
<accession>K9WAR9</accession>
<evidence type="ECO:0000256" key="9">
    <source>
        <dbReference type="ARBA" id="ARBA00022898"/>
    </source>
</evidence>
<dbReference type="KEGG" id="mic:Mic7113_0664"/>
<dbReference type="PANTHER" id="PTHR21152:SF40">
    <property type="entry name" value="ALANINE--GLYOXYLATE AMINOTRANSFERASE"/>
    <property type="match status" value="1"/>
</dbReference>
<organism evidence="13 14">
    <name type="scientific">Allocoleopsis franciscana PCC 7113</name>
    <dbReference type="NCBI Taxonomy" id="1173027"/>
    <lineage>
        <taxon>Bacteria</taxon>
        <taxon>Bacillati</taxon>
        <taxon>Cyanobacteriota</taxon>
        <taxon>Cyanophyceae</taxon>
        <taxon>Coleofasciculales</taxon>
        <taxon>Coleofasciculaceae</taxon>
        <taxon>Allocoleopsis</taxon>
        <taxon>Allocoleopsis franciscana</taxon>
    </lineage>
</organism>
<dbReference type="UniPathway" id="UPA00135">
    <property type="reaction ID" value="UER00197"/>
</dbReference>
<comment type="catalytic activity">
    <reaction evidence="11">
        <text>O-phospho-L-serine + 2-oxoglutarate = 3-phosphooxypyruvate + L-glutamate</text>
        <dbReference type="Rhea" id="RHEA:14329"/>
        <dbReference type="ChEBI" id="CHEBI:16810"/>
        <dbReference type="ChEBI" id="CHEBI:18110"/>
        <dbReference type="ChEBI" id="CHEBI:29985"/>
        <dbReference type="ChEBI" id="CHEBI:57524"/>
        <dbReference type="EC" id="2.6.1.52"/>
    </reaction>
</comment>
<dbReference type="Gene3D" id="3.40.640.10">
    <property type="entry name" value="Type I PLP-dependent aspartate aminotransferase-like (Major domain)"/>
    <property type="match status" value="1"/>
</dbReference>
<dbReference type="Proteomes" id="UP000010471">
    <property type="component" value="Chromosome"/>
</dbReference>
<evidence type="ECO:0000256" key="5">
    <source>
        <dbReference type="ARBA" id="ARBA00022490"/>
    </source>
</evidence>
<comment type="cofactor">
    <cofactor evidence="1">
        <name>pyridoxal 5'-phosphate</name>
        <dbReference type="ChEBI" id="CHEBI:597326"/>
    </cofactor>
</comment>
<sequence length="398" mass="43857">MLPPATMSEHLTPPTTKPRVSHFSSGPCAKRPGWSVSNLQNACVGRSHRSEDGKAKLAEVIDRSKKILGVPADYRLGIVPASDTGAVEMALWSLLGERPVDILAWESFGQEWVKDVIDELKLPDLRLIKAPYGSLPDLDQVDFSHDVVFLWNGTTSGVRVPNGDWIKDDREGLTICDATSAVFAMDVPWNKLDVVTYSWQKVLGGEAQHGIIVLSPRAVERLERYQPAWPIPKIFRLAQKGKLIEGIFKGDTINTPSMLCVEDALDGLTWAESVGGLPGLIRRSEANLNAIAQWVEQSTWADFLAEKSETRSCTSICLKIVDSWFTNLSPEDQAKYTKKLAKLLEKQGVAYDIAPYRAAPPGLRIWGGATVETADIEALLPWLDWAYATLKAELAPVA</sequence>
<dbReference type="CDD" id="cd01494">
    <property type="entry name" value="AAT_I"/>
    <property type="match status" value="1"/>
</dbReference>
<keyword evidence="8 13" id="KW-0808">Transferase</keyword>
<dbReference type="eggNOG" id="COG1932">
    <property type="taxonomic scope" value="Bacteria"/>
</dbReference>
<keyword evidence="6 13" id="KW-0032">Aminotransferase</keyword>
<dbReference type="PATRIC" id="fig|1173027.3.peg.729"/>
<keyword evidence="7" id="KW-0028">Amino-acid biosynthesis</keyword>
<protein>
    <recommendedName>
        <fullName evidence="4">phosphoserine transaminase</fullName>
        <ecNumber evidence="4">2.6.1.52</ecNumber>
    </recommendedName>
</protein>
<dbReference type="GO" id="GO:0019265">
    <property type="term" value="P:glycine biosynthetic process, by transamination of glyoxylate"/>
    <property type="evidence" value="ECO:0007669"/>
    <property type="project" value="TreeGrafter"/>
</dbReference>
<evidence type="ECO:0000256" key="3">
    <source>
        <dbReference type="ARBA" id="ARBA00006904"/>
    </source>
</evidence>
<evidence type="ECO:0000313" key="13">
    <source>
        <dbReference type="EMBL" id="AFZ16577.1"/>
    </source>
</evidence>
<evidence type="ECO:0000256" key="10">
    <source>
        <dbReference type="ARBA" id="ARBA00023299"/>
    </source>
</evidence>
<dbReference type="InterPro" id="IPR022278">
    <property type="entry name" value="Pser_aminoTfrase"/>
</dbReference>
<dbReference type="PANTHER" id="PTHR21152">
    <property type="entry name" value="AMINOTRANSFERASE CLASS V"/>
    <property type="match status" value="1"/>
</dbReference>
<comment type="similarity">
    <text evidence="3">Belongs to the class-V pyridoxal-phosphate-dependent aminotransferase family. SerC subfamily.</text>
</comment>
<dbReference type="EC" id="2.6.1.52" evidence="4"/>
<dbReference type="STRING" id="1173027.Mic7113_0664"/>
<comment type="pathway">
    <text evidence="2">Amino-acid biosynthesis; L-serine biosynthesis; L-serine from 3-phospho-D-glycerate: step 2/3.</text>
</comment>
<gene>
    <name evidence="13" type="ORF">Mic7113_0664</name>
</gene>
<name>K9WAR9_9CYAN</name>
<dbReference type="InterPro" id="IPR006271">
    <property type="entry name" value="Pser_aminoTfrase_methanosarc"/>
</dbReference>
<dbReference type="PIRSF" id="PIRSF000525">
    <property type="entry name" value="SerC"/>
    <property type="match status" value="1"/>
</dbReference>
<evidence type="ECO:0000256" key="8">
    <source>
        <dbReference type="ARBA" id="ARBA00022679"/>
    </source>
</evidence>
<reference evidence="13 14" key="1">
    <citation type="submission" date="2012-06" db="EMBL/GenBank/DDBJ databases">
        <title>Finished chromosome of genome of Microcoleus sp. PCC 7113.</title>
        <authorList>
            <consortium name="US DOE Joint Genome Institute"/>
            <person name="Gugger M."/>
            <person name="Coursin T."/>
            <person name="Rippka R."/>
            <person name="Tandeau De Marsac N."/>
            <person name="Huntemann M."/>
            <person name="Wei C.-L."/>
            <person name="Han J."/>
            <person name="Detter J.C."/>
            <person name="Han C."/>
            <person name="Tapia R."/>
            <person name="Chen A."/>
            <person name="Kyrpides N."/>
            <person name="Mavromatis K."/>
            <person name="Markowitz V."/>
            <person name="Szeto E."/>
            <person name="Ivanova N."/>
            <person name="Pagani I."/>
            <person name="Pati A."/>
            <person name="Goodwin L."/>
            <person name="Nordberg H.P."/>
            <person name="Cantor M.N."/>
            <person name="Hua S.X."/>
            <person name="Woyke T."/>
            <person name="Kerfeld C.A."/>
        </authorList>
    </citation>
    <scope>NUCLEOTIDE SEQUENCE [LARGE SCALE GENOMIC DNA]</scope>
    <source>
        <strain evidence="13 14">PCC 7113</strain>
    </source>
</reference>
<dbReference type="HOGENOM" id="CLU_040283_0_0_3"/>
<keyword evidence="5" id="KW-0963">Cytoplasm</keyword>
<dbReference type="GO" id="GO:0004648">
    <property type="term" value="F:O-phospho-L-serine:2-oxoglutarate aminotransferase activity"/>
    <property type="evidence" value="ECO:0007669"/>
    <property type="project" value="UniProtKB-EC"/>
</dbReference>
<feature type="region of interest" description="Disordered" evidence="12">
    <location>
        <begin position="1"/>
        <end position="25"/>
    </location>
</feature>
<dbReference type="GO" id="GO:0006564">
    <property type="term" value="P:L-serine biosynthetic process"/>
    <property type="evidence" value="ECO:0007669"/>
    <property type="project" value="UniProtKB-KW"/>
</dbReference>
<keyword evidence="14" id="KW-1185">Reference proteome</keyword>
<evidence type="ECO:0000256" key="11">
    <source>
        <dbReference type="ARBA" id="ARBA00049007"/>
    </source>
</evidence>
<dbReference type="GO" id="GO:0004760">
    <property type="term" value="F:L-serine-pyruvate transaminase activity"/>
    <property type="evidence" value="ECO:0007669"/>
    <property type="project" value="TreeGrafter"/>
</dbReference>
<dbReference type="InterPro" id="IPR015422">
    <property type="entry name" value="PyrdxlP-dep_Trfase_small"/>
</dbReference>
<dbReference type="EMBL" id="CP003630">
    <property type="protein sequence ID" value="AFZ16577.1"/>
    <property type="molecule type" value="Genomic_DNA"/>
</dbReference>
<proteinExistence type="inferred from homology"/>
<evidence type="ECO:0000256" key="1">
    <source>
        <dbReference type="ARBA" id="ARBA00001933"/>
    </source>
</evidence>
<dbReference type="InterPro" id="IPR015424">
    <property type="entry name" value="PyrdxlP-dep_Trfase"/>
</dbReference>
<evidence type="ECO:0000256" key="4">
    <source>
        <dbReference type="ARBA" id="ARBA00013030"/>
    </source>
</evidence>
<evidence type="ECO:0000256" key="7">
    <source>
        <dbReference type="ARBA" id="ARBA00022605"/>
    </source>
</evidence>
<dbReference type="GO" id="GO:0008453">
    <property type="term" value="F:alanine-glyoxylate transaminase activity"/>
    <property type="evidence" value="ECO:0007669"/>
    <property type="project" value="TreeGrafter"/>
</dbReference>
<dbReference type="Gene3D" id="3.90.1150.10">
    <property type="entry name" value="Aspartate Aminotransferase, domain 1"/>
    <property type="match status" value="1"/>
</dbReference>
<evidence type="ECO:0000256" key="2">
    <source>
        <dbReference type="ARBA" id="ARBA00005099"/>
    </source>
</evidence>
<dbReference type="SUPFAM" id="SSF53383">
    <property type="entry name" value="PLP-dependent transferases"/>
    <property type="match status" value="1"/>
</dbReference>
<evidence type="ECO:0000313" key="14">
    <source>
        <dbReference type="Proteomes" id="UP000010471"/>
    </source>
</evidence>
<dbReference type="InterPro" id="IPR015421">
    <property type="entry name" value="PyrdxlP-dep_Trfase_major"/>
</dbReference>
<evidence type="ECO:0000256" key="6">
    <source>
        <dbReference type="ARBA" id="ARBA00022576"/>
    </source>
</evidence>
<keyword evidence="10" id="KW-0718">Serine biosynthesis</keyword>